<organism evidence="3 4">
    <name type="scientific">Streptomyces orinoci</name>
    <name type="common">Streptoverticillium orinoci</name>
    <dbReference type="NCBI Taxonomy" id="67339"/>
    <lineage>
        <taxon>Bacteria</taxon>
        <taxon>Bacillati</taxon>
        <taxon>Actinomycetota</taxon>
        <taxon>Actinomycetes</taxon>
        <taxon>Kitasatosporales</taxon>
        <taxon>Streptomycetaceae</taxon>
        <taxon>Streptomyces</taxon>
    </lineage>
</organism>
<feature type="signal peptide" evidence="2">
    <location>
        <begin position="1"/>
        <end position="22"/>
    </location>
</feature>
<evidence type="ECO:0000313" key="4">
    <source>
        <dbReference type="Proteomes" id="UP001552594"/>
    </source>
</evidence>
<keyword evidence="2" id="KW-0732">Signal</keyword>
<dbReference type="RefSeq" id="WP_109281851.1">
    <property type="nucleotide sequence ID" value="NZ_JBFAUK010000024.1"/>
</dbReference>
<evidence type="ECO:0000256" key="1">
    <source>
        <dbReference type="SAM" id="MobiDB-lite"/>
    </source>
</evidence>
<reference evidence="3 4" key="1">
    <citation type="submission" date="2024-06" db="EMBL/GenBank/DDBJ databases">
        <title>The Natural Products Discovery Center: Release of the First 8490 Sequenced Strains for Exploring Actinobacteria Biosynthetic Diversity.</title>
        <authorList>
            <person name="Kalkreuter E."/>
            <person name="Kautsar S.A."/>
            <person name="Yang D."/>
            <person name="Bader C.D."/>
            <person name="Teijaro C.N."/>
            <person name="Fluegel L."/>
            <person name="Davis C.M."/>
            <person name="Simpson J.R."/>
            <person name="Lauterbach L."/>
            <person name="Steele A.D."/>
            <person name="Gui C."/>
            <person name="Meng S."/>
            <person name="Li G."/>
            <person name="Viehrig K."/>
            <person name="Ye F."/>
            <person name="Su P."/>
            <person name="Kiefer A.F."/>
            <person name="Nichols A."/>
            <person name="Cepeda A.J."/>
            <person name="Yan W."/>
            <person name="Fan B."/>
            <person name="Jiang Y."/>
            <person name="Adhikari A."/>
            <person name="Zheng C.-J."/>
            <person name="Schuster L."/>
            <person name="Cowan T.M."/>
            <person name="Smanski M.J."/>
            <person name="Chevrette M.G."/>
            <person name="De Carvalho L.P.S."/>
            <person name="Shen B."/>
        </authorList>
    </citation>
    <scope>NUCLEOTIDE SEQUENCE [LARGE SCALE GENOMIC DNA]</scope>
    <source>
        <strain evidence="3 4">NPDC052347</strain>
    </source>
</reference>
<accession>A0ABV3K7G2</accession>
<feature type="region of interest" description="Disordered" evidence="1">
    <location>
        <begin position="151"/>
        <end position="232"/>
    </location>
</feature>
<feature type="region of interest" description="Disordered" evidence="1">
    <location>
        <begin position="26"/>
        <end position="58"/>
    </location>
</feature>
<keyword evidence="4" id="KW-1185">Reference proteome</keyword>
<dbReference type="EMBL" id="JBFAUK010000024">
    <property type="protein sequence ID" value="MEV5509755.1"/>
    <property type="molecule type" value="Genomic_DNA"/>
</dbReference>
<sequence length="285" mass="29790">MQRRAYAPTAALAAALLTTALAGCGGGSGAHGGADDPKPGTGDSAAPAAEPGKYHNLPEPCGYINRDTLRKLLPPEDGLSEQDAERLYKGQATVTYDTDRRVGCRWKQETPDATRHLAIDFERVVSYQSGVSDDDRAQQLYQQLASAAHIPAASATPSAPAPSTAKSADPKSGDAKGGGKNAPKPTGTADHTVDPATTPPPSGGPDLAPRTLDDLGDDAFIDDKPSSDSGGVHRDVTIVFRSANVLVTIAYDEWPADKRRLPASQDVQHKAHALAREIDAGHFGN</sequence>
<feature type="compositionally biased region" description="Low complexity" evidence="1">
    <location>
        <begin position="151"/>
        <end position="167"/>
    </location>
</feature>
<gene>
    <name evidence="3" type="ORF">AB0L16_25515</name>
</gene>
<evidence type="ECO:0000256" key="2">
    <source>
        <dbReference type="SAM" id="SignalP"/>
    </source>
</evidence>
<proteinExistence type="predicted"/>
<evidence type="ECO:0008006" key="5">
    <source>
        <dbReference type="Google" id="ProtNLM"/>
    </source>
</evidence>
<dbReference type="Proteomes" id="UP001552594">
    <property type="component" value="Unassembled WGS sequence"/>
</dbReference>
<feature type="chain" id="PRO_5046043469" description="DUF3558 domain-containing protein" evidence="2">
    <location>
        <begin position="23"/>
        <end position="285"/>
    </location>
</feature>
<protein>
    <recommendedName>
        <fullName evidence="5">DUF3558 domain-containing protein</fullName>
    </recommendedName>
</protein>
<feature type="compositionally biased region" description="Basic and acidic residues" evidence="1">
    <location>
        <begin position="221"/>
        <end position="232"/>
    </location>
</feature>
<name>A0ABV3K7G2_STRON</name>
<evidence type="ECO:0000313" key="3">
    <source>
        <dbReference type="EMBL" id="MEV5509755.1"/>
    </source>
</evidence>
<comment type="caution">
    <text evidence="3">The sequence shown here is derived from an EMBL/GenBank/DDBJ whole genome shotgun (WGS) entry which is preliminary data.</text>
</comment>
<dbReference type="PROSITE" id="PS51257">
    <property type="entry name" value="PROKAR_LIPOPROTEIN"/>
    <property type="match status" value="1"/>
</dbReference>